<dbReference type="InterPro" id="IPR018599">
    <property type="entry name" value="DUF2026"/>
</dbReference>
<protein>
    <submittedName>
        <fullName evidence="1">Uncharacterized protein</fullName>
    </submittedName>
</protein>
<reference evidence="1" key="1">
    <citation type="submission" date="2019-06" db="EMBL/GenBank/DDBJ databases">
        <authorList>
            <person name="Murdoch R.W."/>
            <person name="Fathepure B."/>
        </authorList>
    </citation>
    <scope>NUCLEOTIDE SEQUENCE</scope>
</reference>
<dbReference type="Gene3D" id="3.10.550.10">
    <property type="entry name" value="Hypothetical protein Atu2299"/>
    <property type="match status" value="1"/>
</dbReference>
<dbReference type="InterPro" id="IPR038765">
    <property type="entry name" value="Papain-like_cys_pep_sf"/>
</dbReference>
<dbReference type="AlphaFoldDB" id="A0A5B8RG10"/>
<dbReference type="Pfam" id="PF09641">
    <property type="entry name" value="DUF2026"/>
    <property type="match status" value="1"/>
</dbReference>
<evidence type="ECO:0000313" key="1">
    <source>
        <dbReference type="EMBL" id="QEA06412.1"/>
    </source>
</evidence>
<sequence>MVLPNPELTNLMIQRATKSLAIGDLAEVCLSWLKRPPKKTPAMFHMQDDRGERFEMQLASLRLEGAW</sequence>
<gene>
    <name evidence="1" type="ORF">KBTEX_02750</name>
</gene>
<organism evidence="1">
    <name type="scientific">uncultured organism</name>
    <dbReference type="NCBI Taxonomy" id="155900"/>
    <lineage>
        <taxon>unclassified sequences</taxon>
        <taxon>environmental samples</taxon>
    </lineage>
</organism>
<dbReference type="InterPro" id="IPR023107">
    <property type="entry name" value="Atu2299-like_dom_sf"/>
</dbReference>
<accession>A0A5B8RG10</accession>
<dbReference type="EMBL" id="MN079142">
    <property type="protein sequence ID" value="QEA06412.1"/>
    <property type="molecule type" value="Genomic_DNA"/>
</dbReference>
<dbReference type="SUPFAM" id="SSF54001">
    <property type="entry name" value="Cysteine proteinases"/>
    <property type="match status" value="1"/>
</dbReference>
<proteinExistence type="predicted"/>
<name>A0A5B8RG10_9ZZZZ</name>